<dbReference type="SUPFAM" id="SSF56574">
    <property type="entry name" value="Serpins"/>
    <property type="match status" value="1"/>
</dbReference>
<proteinExistence type="predicted"/>
<feature type="domain" description="Serpin" evidence="1">
    <location>
        <begin position="34"/>
        <end position="70"/>
    </location>
</feature>
<reference evidence="2 3" key="1">
    <citation type="submission" date="2020-01" db="EMBL/GenBank/DDBJ databases">
        <title>Paenibacillus soybeanensis sp. nov. isolated from the nodules of soybean (Glycine max(L.) Merr).</title>
        <authorList>
            <person name="Wang H."/>
        </authorList>
    </citation>
    <scope>NUCLEOTIDE SEQUENCE [LARGE SCALE GENOMIC DNA]</scope>
    <source>
        <strain evidence="2 3">T1</strain>
    </source>
</reference>
<dbReference type="InterPro" id="IPR023796">
    <property type="entry name" value="Serpin_dom"/>
</dbReference>
<evidence type="ECO:0000313" key="2">
    <source>
        <dbReference type="EMBL" id="NBD26915.1"/>
    </source>
</evidence>
<comment type="caution">
    <text evidence="2">The sequence shown here is derived from an EMBL/GenBank/DDBJ whole genome shotgun (WGS) entry which is preliminary data.</text>
</comment>
<dbReference type="Pfam" id="PF00079">
    <property type="entry name" value="Serpin"/>
    <property type="match status" value="1"/>
</dbReference>
<organism evidence="2 3">
    <name type="scientific">Paenibacillus glycinis</name>
    <dbReference type="NCBI Taxonomy" id="2697035"/>
    <lineage>
        <taxon>Bacteria</taxon>
        <taxon>Bacillati</taxon>
        <taxon>Bacillota</taxon>
        <taxon>Bacilli</taxon>
        <taxon>Bacillales</taxon>
        <taxon>Paenibacillaceae</taxon>
        <taxon>Paenibacillus</taxon>
    </lineage>
</organism>
<protein>
    <recommendedName>
        <fullName evidence="1">Serpin domain-containing protein</fullName>
    </recommendedName>
</protein>
<dbReference type="Proteomes" id="UP000665561">
    <property type="component" value="Unassembled WGS sequence"/>
</dbReference>
<dbReference type="Gene3D" id="2.30.39.10">
    <property type="entry name" value="Alpha-1-antitrypsin, domain 1"/>
    <property type="match status" value="1"/>
</dbReference>
<dbReference type="InterPro" id="IPR036186">
    <property type="entry name" value="Serpin_sf"/>
</dbReference>
<gene>
    <name evidence="2" type="ORF">GT019_23845</name>
</gene>
<dbReference type="RefSeq" id="WP_161745932.1">
    <property type="nucleotide sequence ID" value="NZ_JAAAMV010000024.1"/>
</dbReference>
<sequence>MHGLALFALAYIRSRRLRPRLAGGRRLRRHQVKMTGIAQPFAFKEDRPFLFTVRNATTGVIAFMGSVADPSATAAE</sequence>
<name>A0ABW9XW44_9BACL</name>
<dbReference type="InterPro" id="IPR042185">
    <property type="entry name" value="Serpin_sf_2"/>
</dbReference>
<evidence type="ECO:0000259" key="1">
    <source>
        <dbReference type="Pfam" id="PF00079"/>
    </source>
</evidence>
<dbReference type="EMBL" id="JAAAMV010000024">
    <property type="protein sequence ID" value="NBD26915.1"/>
    <property type="molecule type" value="Genomic_DNA"/>
</dbReference>
<keyword evidence="3" id="KW-1185">Reference proteome</keyword>
<accession>A0ABW9XW44</accession>
<evidence type="ECO:0000313" key="3">
    <source>
        <dbReference type="Proteomes" id="UP000665561"/>
    </source>
</evidence>